<proteinExistence type="predicted"/>
<dbReference type="SUPFAM" id="SSF51658">
    <property type="entry name" value="Xylose isomerase-like"/>
    <property type="match status" value="1"/>
</dbReference>
<dbReference type="InterPro" id="IPR050312">
    <property type="entry name" value="IolE/XylAMocC-like"/>
</dbReference>
<protein>
    <submittedName>
        <fullName evidence="2">Sugar phosphate isomerase/epimerase</fullName>
    </submittedName>
</protein>
<reference evidence="2 3" key="1">
    <citation type="submission" date="2016-10" db="EMBL/GenBank/DDBJ databases">
        <authorList>
            <person name="de Groot N.N."/>
        </authorList>
    </citation>
    <scope>NUCLEOTIDE SEQUENCE [LARGE SCALE GENOMIC DNA]</scope>
    <source>
        <strain evidence="2 3">DSM 43067</strain>
    </source>
</reference>
<dbReference type="Pfam" id="PF01261">
    <property type="entry name" value="AP_endonuc_2"/>
    <property type="match status" value="1"/>
</dbReference>
<keyword evidence="2" id="KW-0413">Isomerase</keyword>
<dbReference type="PANTHER" id="PTHR12110">
    <property type="entry name" value="HYDROXYPYRUVATE ISOMERASE"/>
    <property type="match status" value="1"/>
</dbReference>
<evidence type="ECO:0000313" key="2">
    <source>
        <dbReference type="EMBL" id="SFO53397.1"/>
    </source>
</evidence>
<dbReference type="InParanoid" id="A0A1I5HYP8"/>
<name>A0A1I5HYP8_9ACTN</name>
<dbReference type="RefSeq" id="WP_177287737.1">
    <property type="nucleotide sequence ID" value="NZ_FOVH01000007.1"/>
</dbReference>
<dbReference type="STRING" id="1993.SAMN04489713_10715"/>
<dbReference type="Gene3D" id="3.20.20.150">
    <property type="entry name" value="Divalent-metal-dependent TIM barrel enzymes"/>
    <property type="match status" value="1"/>
</dbReference>
<dbReference type="Proteomes" id="UP000183413">
    <property type="component" value="Unassembled WGS sequence"/>
</dbReference>
<feature type="domain" description="Xylose isomerase-like TIM barrel" evidence="1">
    <location>
        <begin position="27"/>
        <end position="260"/>
    </location>
</feature>
<dbReference type="InterPro" id="IPR013022">
    <property type="entry name" value="Xyl_isomerase-like_TIM-brl"/>
</dbReference>
<dbReference type="AlphaFoldDB" id="A0A1I5HYP8"/>
<gene>
    <name evidence="2" type="ORF">SAMN04489713_10715</name>
</gene>
<keyword evidence="3" id="KW-1185">Reference proteome</keyword>
<dbReference type="GO" id="GO:0016853">
    <property type="term" value="F:isomerase activity"/>
    <property type="evidence" value="ECO:0007669"/>
    <property type="project" value="UniProtKB-KW"/>
</dbReference>
<evidence type="ECO:0000313" key="3">
    <source>
        <dbReference type="Proteomes" id="UP000183413"/>
    </source>
</evidence>
<organism evidence="2 3">
    <name type="scientific">Actinomadura madurae</name>
    <dbReference type="NCBI Taxonomy" id="1993"/>
    <lineage>
        <taxon>Bacteria</taxon>
        <taxon>Bacillati</taxon>
        <taxon>Actinomycetota</taxon>
        <taxon>Actinomycetes</taxon>
        <taxon>Streptosporangiales</taxon>
        <taxon>Thermomonosporaceae</taxon>
        <taxon>Actinomadura</taxon>
    </lineage>
</organism>
<dbReference type="EMBL" id="FOVH01000007">
    <property type="protein sequence ID" value="SFO53397.1"/>
    <property type="molecule type" value="Genomic_DNA"/>
</dbReference>
<accession>A0A1I5HYP8</accession>
<sequence>MQSAVKAPRFAVNSYSTPHNTIYQDVEQVAAIGGAAVGLWEGKFADGDDERIARSMKEHGLEAAFCVPRMHSILGIPFDKPGTPQDPRERTELICQSIHRLARFSPAVIAIAPGTSGDPANPVGPAEAVAENLPAIADAAAEHGLRVGLELLAERRGSPIHTLPAMAGVIEEAGRDNVGIMFDVFHSWCEPDLHSRIAEYGHLINSVQVCDVRLEERSGFDRELPGRGRGVAAEIIASLLDAGYDGLWELEVFSDDGTYGNDFPDSYWKMPHQEFLAQSKQAFEECYEQALGILEQRAKAGP</sequence>
<dbReference type="eggNOG" id="COG1082">
    <property type="taxonomic scope" value="Bacteria"/>
</dbReference>
<dbReference type="InterPro" id="IPR036237">
    <property type="entry name" value="Xyl_isomerase-like_sf"/>
</dbReference>
<evidence type="ECO:0000259" key="1">
    <source>
        <dbReference type="Pfam" id="PF01261"/>
    </source>
</evidence>